<dbReference type="InterPro" id="IPR005195">
    <property type="entry name" value="Glyco_hydro_65_M"/>
</dbReference>
<keyword evidence="13" id="KW-1185">Reference proteome</keyword>
<feature type="domain" description="Glycoside hydrolase family 65 central catalytic" evidence="11">
    <location>
        <begin position="334"/>
        <end position="548"/>
    </location>
</feature>
<proteinExistence type="inferred from homology"/>
<feature type="transmembrane region" description="Helical" evidence="9">
    <location>
        <begin position="766"/>
        <end position="787"/>
    </location>
</feature>
<keyword evidence="9" id="KW-0812">Transmembrane</keyword>
<feature type="signal peptide" evidence="10">
    <location>
        <begin position="1"/>
        <end position="28"/>
    </location>
</feature>
<dbReference type="PANTHER" id="PTHR11051">
    <property type="entry name" value="GLYCOSYL HYDROLASE-RELATED"/>
    <property type="match status" value="1"/>
</dbReference>
<evidence type="ECO:0000256" key="7">
    <source>
        <dbReference type="ARBA" id="ARBA00071505"/>
    </source>
</evidence>
<evidence type="ECO:0000256" key="1">
    <source>
        <dbReference type="ARBA" id="ARBA00006768"/>
    </source>
</evidence>
<gene>
    <name evidence="12" type="ORF">DGAL_LOCUS613</name>
</gene>
<accession>A0A8J2RLM9</accession>
<dbReference type="SUPFAM" id="SSF48208">
    <property type="entry name" value="Six-hairpin glycosidases"/>
    <property type="match status" value="1"/>
</dbReference>
<dbReference type="EC" id="3.2.1.107" evidence="6"/>
<dbReference type="InterPro" id="IPR012341">
    <property type="entry name" value="6hp_glycosidase-like_sf"/>
</dbReference>
<evidence type="ECO:0000256" key="10">
    <source>
        <dbReference type="SAM" id="SignalP"/>
    </source>
</evidence>
<keyword evidence="3" id="KW-0326">Glycosidase</keyword>
<sequence length="793" mass="89032">MFLPLGLRITLVLFLTVTSLSFIQPMTADSTRSIDLSPDSRIFESDSLPSDELEMPSVGNGQLATVIYTDTVYMNGLYNGELGESHRARIPSQINIRMDVAPNITVTQRRFILDTEKGMFIERTTLFDSAIVEQRTFAHRAMTSLLITQITVDFSQSDSDSVTLFLSDNPGPVSEDITFTPSQNYTQGLPGKEQIGQTKVVEDSQYQNNLTSVTVIYSEVPENTILTRDASSITFIMSIASSYAEASTAYSSAYNLTQQANGHHELFQTHVDQWRKIWDSGNILMEGPNLELAKVVCGSMYYLLSSLPNEPIDANRRRFSGLSPGSLANGAFLKDYQGHSFWDTETWMFPPVLMLWPYVAKDLLLYRMSNIRAARDRALGTGYQGARFPWESAFTGVEVTPDCCPETRDNQQHITGDISFATRQYWAATGDIKWLYGENYSFPLEINGCNFIREMAQFWASRAEYNLSTDQYEINGVMPPDEDHPYVDNSIYTNVIASYSIFFAKHAECQCGSFMTGNVPEAWLDVARKIKIPFDAERNYHPEFDGYQPGETIKQADVVLLGFPLMFVTDPIVRRNDLDIYENVTRVDGPAMTWSMHAIGHLESGEEARGAAMLNRSFQPYILEPFKVWNEAQNHKGAFNFITGMGGFLQSILFGYAGLRLTIEKLTSNPILPPGITNFTLQGMDYLGCSFDINIQMNTVGINWLNGSSCDALDVIPDQVKENKFVSYSNGRISFPRGSFTIKRKIPLVCPLPEANNNVKSNGPILAFNCIYNLYMVTILLVSRTLLEKLVSL</sequence>
<evidence type="ECO:0000256" key="9">
    <source>
        <dbReference type="SAM" id="Phobius"/>
    </source>
</evidence>
<keyword evidence="9" id="KW-0472">Membrane</keyword>
<dbReference type="Gene3D" id="1.50.10.10">
    <property type="match status" value="1"/>
</dbReference>
<comment type="function">
    <text evidence="5">Catalyzes the hydrolysis of glucose from the disaccharide unit linked to hydroxylysine residues of collagen and collagen-like proteins.</text>
</comment>
<reference evidence="12" key="1">
    <citation type="submission" date="2021-11" db="EMBL/GenBank/DDBJ databases">
        <authorList>
            <person name="Schell T."/>
        </authorList>
    </citation>
    <scope>NUCLEOTIDE SEQUENCE</scope>
    <source>
        <strain evidence="12">M5</strain>
    </source>
</reference>
<dbReference type="PANTHER" id="PTHR11051:SF8">
    <property type="entry name" value="PROTEIN-GLUCOSYLGALACTOSYLHYDROXYLYSINE GLUCOSIDASE"/>
    <property type="match status" value="1"/>
</dbReference>
<evidence type="ECO:0000256" key="8">
    <source>
        <dbReference type="ARBA" id="ARBA00079982"/>
    </source>
</evidence>
<dbReference type="FunFam" id="1.50.10.10:FF:000023">
    <property type="entry name" value="Protein-glucosylgalactosylhydroxylysine glucosidase"/>
    <property type="match status" value="1"/>
</dbReference>
<comment type="caution">
    <text evidence="12">The sequence shown here is derived from an EMBL/GenBank/DDBJ whole genome shotgun (WGS) entry which is preliminary data.</text>
</comment>
<evidence type="ECO:0000256" key="4">
    <source>
        <dbReference type="ARBA" id="ARBA00051415"/>
    </source>
</evidence>
<dbReference type="OrthoDB" id="200349at2759"/>
<evidence type="ECO:0000313" key="13">
    <source>
        <dbReference type="Proteomes" id="UP000789390"/>
    </source>
</evidence>
<dbReference type="Proteomes" id="UP000789390">
    <property type="component" value="Unassembled WGS sequence"/>
</dbReference>
<evidence type="ECO:0000256" key="6">
    <source>
        <dbReference type="ARBA" id="ARBA00066430"/>
    </source>
</evidence>
<dbReference type="GO" id="GO:0005975">
    <property type="term" value="P:carbohydrate metabolic process"/>
    <property type="evidence" value="ECO:0007669"/>
    <property type="project" value="InterPro"/>
</dbReference>
<dbReference type="Pfam" id="PF03632">
    <property type="entry name" value="Glyco_hydro_65m"/>
    <property type="match status" value="1"/>
</dbReference>
<keyword evidence="9" id="KW-1133">Transmembrane helix</keyword>
<evidence type="ECO:0000256" key="5">
    <source>
        <dbReference type="ARBA" id="ARBA00053339"/>
    </source>
</evidence>
<dbReference type="GO" id="GO:0047402">
    <property type="term" value="F:protein-glucosylgalactosylhydroxylysine glucosidase activity"/>
    <property type="evidence" value="ECO:0007669"/>
    <property type="project" value="UniProtKB-EC"/>
</dbReference>
<comment type="similarity">
    <text evidence="1">Belongs to the glycosyl hydrolase 65 family.</text>
</comment>
<dbReference type="EMBL" id="CAKKLH010000002">
    <property type="protein sequence ID" value="CAH0098530.1"/>
    <property type="molecule type" value="Genomic_DNA"/>
</dbReference>
<evidence type="ECO:0000256" key="2">
    <source>
        <dbReference type="ARBA" id="ARBA00022801"/>
    </source>
</evidence>
<evidence type="ECO:0000259" key="11">
    <source>
        <dbReference type="Pfam" id="PF03632"/>
    </source>
</evidence>
<keyword evidence="10" id="KW-0732">Signal</keyword>
<protein>
    <recommendedName>
        <fullName evidence="7">Protein-glucosylgalactosylhydroxylysine glucosidase</fullName>
        <ecNumber evidence="6">3.2.1.107</ecNumber>
    </recommendedName>
    <alternativeName>
        <fullName evidence="8">Acid trehalase-like protein 1</fullName>
    </alternativeName>
</protein>
<dbReference type="InterPro" id="IPR008928">
    <property type="entry name" value="6-hairpin_glycosidase_sf"/>
</dbReference>
<name>A0A8J2RLM9_9CRUS</name>
<keyword evidence="2" id="KW-0378">Hydrolase</keyword>
<feature type="chain" id="PRO_5035281078" description="Protein-glucosylgalactosylhydroxylysine glucosidase" evidence="10">
    <location>
        <begin position="29"/>
        <end position="793"/>
    </location>
</feature>
<evidence type="ECO:0000313" key="12">
    <source>
        <dbReference type="EMBL" id="CAH0098530.1"/>
    </source>
</evidence>
<comment type="catalytic activity">
    <reaction evidence="4">
        <text>(5R)-5-O-[alpha-D-glucosyl-(1-&gt;2)-beta-D-galactosyl]-5-hydroxy-L-lysyl-[collagen] + H2O = (5R)-5-O-(beta-D-galactosyl)-5-hydroxy-L-lysyl-[collagen] + D-glucose</text>
        <dbReference type="Rhea" id="RHEA:11068"/>
        <dbReference type="Rhea" id="RHEA-COMP:12753"/>
        <dbReference type="Rhea" id="RHEA-COMP:12754"/>
        <dbReference type="ChEBI" id="CHEBI:4167"/>
        <dbReference type="ChEBI" id="CHEBI:15377"/>
        <dbReference type="ChEBI" id="CHEBI:133443"/>
        <dbReference type="ChEBI" id="CHEBI:133452"/>
        <dbReference type="EC" id="3.2.1.107"/>
    </reaction>
</comment>
<dbReference type="AlphaFoldDB" id="A0A8J2RLM9"/>
<organism evidence="12 13">
    <name type="scientific">Daphnia galeata</name>
    <dbReference type="NCBI Taxonomy" id="27404"/>
    <lineage>
        <taxon>Eukaryota</taxon>
        <taxon>Metazoa</taxon>
        <taxon>Ecdysozoa</taxon>
        <taxon>Arthropoda</taxon>
        <taxon>Crustacea</taxon>
        <taxon>Branchiopoda</taxon>
        <taxon>Diplostraca</taxon>
        <taxon>Cladocera</taxon>
        <taxon>Anomopoda</taxon>
        <taxon>Daphniidae</taxon>
        <taxon>Daphnia</taxon>
    </lineage>
</organism>
<evidence type="ECO:0000256" key="3">
    <source>
        <dbReference type="ARBA" id="ARBA00023295"/>
    </source>
</evidence>